<proteinExistence type="predicted"/>
<organism evidence="2">
    <name type="scientific">marine sediment metagenome</name>
    <dbReference type="NCBI Taxonomy" id="412755"/>
    <lineage>
        <taxon>unclassified sequences</taxon>
        <taxon>metagenomes</taxon>
        <taxon>ecological metagenomes</taxon>
    </lineage>
</organism>
<sequence>MKAGAAERDVTPPVGTVINHPPRESVGVHDPLFVRALLLDDEAGTTVGILCCDLIGAGFEVAEEVGERLRAQLGIQHLLLNCSHPHSSVGLGPRSCEGNEITDAAKWNDGVHDAIMEMFTEARDSAVAVTLKAGRAPAQVGFNRRIVKDDGFATMGPNRDAPAVPWVNVLVAEAVDSGKPVAMIFQHTAHPVIVPDTSCLISADYPGAAVARIHEELGDDVVALFGQGCCGNINGFPLRTTHENADKAGRELGEAALKAVAEAVPIKADKIEFRVAHSTLPAHELPTMELWQQVVDHLTAAYEKHDNPWLPEDVYRGRMKGFEDLKAVIERGEEPPPWRMDVYALMLGSEWCLIAMPNEMFCQYELWVDEAAPFDRTMTFGYTNGGAGYVGVDEAWAMGERGGYEAACLPNWGGHGTCTRHFGPPAVGGEQIIKDTIAACWQKA</sequence>
<evidence type="ECO:0008006" key="3">
    <source>
        <dbReference type="Google" id="ProtNLM"/>
    </source>
</evidence>
<accession>A0A0F9W269</accession>
<name>A0A0F9W269_9ZZZZ</name>
<feature type="region of interest" description="Disordered" evidence="1">
    <location>
        <begin position="1"/>
        <end position="22"/>
    </location>
</feature>
<feature type="compositionally biased region" description="Basic and acidic residues" evidence="1">
    <location>
        <begin position="1"/>
        <end position="10"/>
    </location>
</feature>
<comment type="caution">
    <text evidence="2">The sequence shown here is derived from an EMBL/GenBank/DDBJ whole genome shotgun (WGS) entry which is preliminary data.</text>
</comment>
<evidence type="ECO:0000256" key="1">
    <source>
        <dbReference type="SAM" id="MobiDB-lite"/>
    </source>
</evidence>
<protein>
    <recommendedName>
        <fullName evidence="3">Neutral/alkaline non-lysosomal ceramidase N-terminal domain-containing protein</fullName>
    </recommendedName>
</protein>
<evidence type="ECO:0000313" key="2">
    <source>
        <dbReference type="EMBL" id="KKO11386.1"/>
    </source>
</evidence>
<dbReference type="EMBL" id="LAZR01000003">
    <property type="protein sequence ID" value="KKO11386.1"/>
    <property type="molecule type" value="Genomic_DNA"/>
</dbReference>
<gene>
    <name evidence="2" type="ORF">LCGC14_0018670</name>
</gene>
<dbReference type="AlphaFoldDB" id="A0A0F9W269"/>
<reference evidence="2" key="1">
    <citation type="journal article" date="2015" name="Nature">
        <title>Complex archaea that bridge the gap between prokaryotes and eukaryotes.</title>
        <authorList>
            <person name="Spang A."/>
            <person name="Saw J.H."/>
            <person name="Jorgensen S.L."/>
            <person name="Zaremba-Niedzwiedzka K."/>
            <person name="Martijn J."/>
            <person name="Lind A.E."/>
            <person name="van Eijk R."/>
            <person name="Schleper C."/>
            <person name="Guy L."/>
            <person name="Ettema T.J."/>
        </authorList>
    </citation>
    <scope>NUCLEOTIDE SEQUENCE</scope>
</reference>